<reference evidence="2 3" key="1">
    <citation type="submission" date="2020-01" db="EMBL/GenBank/DDBJ databases">
        <authorList>
            <person name="Palmer J.M."/>
        </authorList>
    </citation>
    <scope>NUCLEOTIDE SEQUENCE [LARGE SCALE GENOMIC DNA]</scope>
    <source>
        <strain evidence="2 3">TWF970</strain>
    </source>
</reference>
<dbReference type="AlphaFoldDB" id="A0A7C8RID9"/>
<comment type="caution">
    <text evidence="2">The sequence shown here is derived from an EMBL/GenBank/DDBJ whole genome shotgun (WGS) entry which is preliminary data.</text>
</comment>
<dbReference type="EMBL" id="JAABOJ010000003">
    <property type="protein sequence ID" value="KAF3288529.1"/>
    <property type="molecule type" value="Genomic_DNA"/>
</dbReference>
<sequence>MKFGLGERITRNRLFRSTSQSASTRLSAKRLAMDQNTAETTRLRLSGSRVLLATAAFVSAQSSLIEEYARRSDIWLNPPSNCGNSGCVSPKCGKGQCQFGRTCGTWAGAANTCCEVRHGGEVSECTEYKDLLGDFNFKSDGDAAILTAAETPCADDQVFILSDQVDRSRSYCCPFGRDGVVSVDYGEFLNNLTIVGVRCISPIMPATAGGDMPSTTTGGSGSPARTSTGATGSSTPNSANTIRNIFALAPIAFMALAAL</sequence>
<gene>
    <name evidence="2" type="ORF">TWF970_005593</name>
</gene>
<name>A0A7C8RID9_ORBOL</name>
<accession>A0A7C8RID9</accession>
<evidence type="ECO:0000313" key="3">
    <source>
        <dbReference type="Proteomes" id="UP000474640"/>
    </source>
</evidence>
<protein>
    <submittedName>
        <fullName evidence="2">Uncharacterized protein</fullName>
    </submittedName>
</protein>
<dbReference type="Proteomes" id="UP000474640">
    <property type="component" value="Unassembled WGS sequence"/>
</dbReference>
<proteinExistence type="predicted"/>
<dbReference type="OrthoDB" id="5424569at2759"/>
<evidence type="ECO:0000313" key="2">
    <source>
        <dbReference type="EMBL" id="KAF3288529.1"/>
    </source>
</evidence>
<feature type="region of interest" description="Disordered" evidence="1">
    <location>
        <begin position="210"/>
        <end position="236"/>
    </location>
</feature>
<evidence type="ECO:0000256" key="1">
    <source>
        <dbReference type="SAM" id="MobiDB-lite"/>
    </source>
</evidence>
<organism evidence="2 3">
    <name type="scientific">Orbilia oligospora</name>
    <name type="common">Nematode-trapping fungus</name>
    <name type="synonym">Arthrobotrys oligospora</name>
    <dbReference type="NCBI Taxonomy" id="2813651"/>
    <lineage>
        <taxon>Eukaryota</taxon>
        <taxon>Fungi</taxon>
        <taxon>Dikarya</taxon>
        <taxon>Ascomycota</taxon>
        <taxon>Pezizomycotina</taxon>
        <taxon>Orbiliomycetes</taxon>
        <taxon>Orbiliales</taxon>
        <taxon>Orbiliaceae</taxon>
        <taxon>Orbilia</taxon>
    </lineage>
</organism>